<keyword evidence="3" id="KW-1185">Reference proteome</keyword>
<dbReference type="InterPro" id="IPR052926">
    <property type="entry name" value="Metallo-beta-lactamase_dom"/>
</dbReference>
<dbReference type="InterPro" id="IPR041712">
    <property type="entry name" value="DHPS-like_MBL-fold"/>
</dbReference>
<dbReference type="RefSeq" id="WP_132434314.1">
    <property type="nucleotide sequence ID" value="NZ_SLWK01000009.1"/>
</dbReference>
<dbReference type="Gene3D" id="3.60.15.10">
    <property type="entry name" value="Ribonuclease Z/Hydroxyacylglutathione hydrolase-like"/>
    <property type="match status" value="1"/>
</dbReference>
<dbReference type="SMART" id="SM00849">
    <property type="entry name" value="Lactamase_B"/>
    <property type="match status" value="1"/>
</dbReference>
<evidence type="ECO:0000313" key="2">
    <source>
        <dbReference type="EMBL" id="TCO07301.1"/>
    </source>
</evidence>
<comment type="caution">
    <text evidence="2">The sequence shown here is derived from an EMBL/GenBank/DDBJ whole genome shotgun (WGS) entry which is preliminary data.</text>
</comment>
<dbReference type="PANTHER" id="PTHR13754">
    <property type="entry name" value="METALLO-BETA-LACTAMASE SUPERFAMILY PROTEIN"/>
    <property type="match status" value="1"/>
</dbReference>
<dbReference type="EMBL" id="SLWK01000009">
    <property type="protein sequence ID" value="TCO07301.1"/>
    <property type="molecule type" value="Genomic_DNA"/>
</dbReference>
<dbReference type="GO" id="GO:0016740">
    <property type="term" value="F:transferase activity"/>
    <property type="evidence" value="ECO:0007669"/>
    <property type="project" value="TreeGrafter"/>
</dbReference>
<dbReference type="AlphaFoldDB" id="A0A4R2GGS5"/>
<sequence>MRFTILIDNNPNPETDLLTEHGLSIFIESGKTKILYDTGNSDAFIANAKKLGIDIRDVDYLVLSHGHRDHTGGLGAFLEINKKAVVFLSERIKNQSFYSTKLSDPKDISTDHSLFNKFKNRFEFIGQNGLINENIALINSFNQIYPLPKGNRHLLTEINNRLIPDNFNHEIALTLKQNHQVLVFSACTHNGLLNTINAVSSYWKNKTIALFIGGTHLIDSNSALYENEEELSTMINVLHSTYPDTLLITGHCTGKRAMNKFEEELGEKFDRFFSGYSKSI</sequence>
<dbReference type="OrthoDB" id="9803916at2"/>
<organism evidence="2 3">
    <name type="scientific">Natronoflexus pectinivorans</name>
    <dbReference type="NCBI Taxonomy" id="682526"/>
    <lineage>
        <taxon>Bacteria</taxon>
        <taxon>Pseudomonadati</taxon>
        <taxon>Bacteroidota</taxon>
        <taxon>Bacteroidia</taxon>
        <taxon>Marinilabiliales</taxon>
        <taxon>Marinilabiliaceae</taxon>
        <taxon>Natronoflexus</taxon>
    </lineage>
</organism>
<proteinExistence type="predicted"/>
<evidence type="ECO:0000313" key="3">
    <source>
        <dbReference type="Proteomes" id="UP000295221"/>
    </source>
</evidence>
<name>A0A4R2GGS5_9BACT</name>
<dbReference type="InterPro" id="IPR036866">
    <property type="entry name" value="RibonucZ/Hydroxyglut_hydro"/>
</dbReference>
<dbReference type="InterPro" id="IPR001279">
    <property type="entry name" value="Metallo-B-lactamas"/>
</dbReference>
<gene>
    <name evidence="2" type="ORF">EV194_109120</name>
</gene>
<dbReference type="Pfam" id="PF00753">
    <property type="entry name" value="Lactamase_B"/>
    <property type="match status" value="1"/>
</dbReference>
<feature type="domain" description="Metallo-beta-lactamase" evidence="1">
    <location>
        <begin position="21"/>
        <end position="251"/>
    </location>
</feature>
<protein>
    <submittedName>
        <fullName evidence="2">7, 8-dihydropterin-6-yl-methyl-4-(Beta-D-ribofuranosyl)aminobenzene 5'-phosphate synthase</fullName>
    </submittedName>
</protein>
<dbReference type="PANTHER" id="PTHR13754:SF13">
    <property type="entry name" value="METALLO-BETA-LACTAMASE SUPERFAMILY PROTEIN (AFU_ORTHOLOGUE AFUA_3G07630)"/>
    <property type="match status" value="1"/>
</dbReference>
<dbReference type="CDD" id="cd07713">
    <property type="entry name" value="DHPS-like_MBL-fold"/>
    <property type="match status" value="1"/>
</dbReference>
<accession>A0A4R2GGS5</accession>
<evidence type="ECO:0000259" key="1">
    <source>
        <dbReference type="SMART" id="SM00849"/>
    </source>
</evidence>
<dbReference type="Proteomes" id="UP000295221">
    <property type="component" value="Unassembled WGS sequence"/>
</dbReference>
<dbReference type="SUPFAM" id="SSF56281">
    <property type="entry name" value="Metallo-hydrolase/oxidoreductase"/>
    <property type="match status" value="1"/>
</dbReference>
<reference evidence="2 3" key="1">
    <citation type="submission" date="2019-03" db="EMBL/GenBank/DDBJ databases">
        <title>Genomic Encyclopedia of Type Strains, Phase IV (KMG-IV): sequencing the most valuable type-strain genomes for metagenomic binning, comparative biology and taxonomic classification.</title>
        <authorList>
            <person name="Goeker M."/>
        </authorList>
    </citation>
    <scope>NUCLEOTIDE SEQUENCE [LARGE SCALE GENOMIC DNA]</scope>
    <source>
        <strain evidence="2 3">DSM 24179</strain>
    </source>
</reference>